<sequence>MPKTPRNKRHAGHGVPSKVAVAGGSSVVQKQAVNDGSKGNDVRACLNSALAGLLMELPVFVCVLNSQGDIEYVNNRFDVFEGVSRDYRYRNDLVSLFPAGYEEHIAGLHAEDDFEAAKGVDLNFRHKDHTTHNYHVVKLRHRIDTGEIWYLIVGVDVTAHRQAEHSLRDHKSRLDYMVYHDPLTGLANRSLFYDRISKVLSRAEHTGDNFALVLIDLDRFKNVNDSLGHDAGDALLKIVAEVLSEELRETDSVARLGGDEFVVVLEGVRSISDVELVAGRILNRLALPTRLQGHEITSTASIGISFYPRDGDSIDQLLKHADIAMYRAKSAGKNRYEFFLKEMKTTLVDSLLLENELRRCIENEEMHLHYQPQIDLRTGRIVGLEALVRWQHAERGMISPMDFIPLAEDTGLIEPLGEWVLKHACERFQAWLMSGLNFGKIAVNLSTKQFRLRRFEQTVMSILMETRLAPQYLELEITESSAMENAEEAIHMLNCLSKLGLSLAIDDFGTGYSSLAYLRRFPINKLKIDRSFVNDIDEDGSDSAIAKSIIDLAHNLKLDVLAEGVEHLDQSHWLLSKGCNQVQGFYYSKPLPEAQLLALVNSDRAERDSAGVRLLL</sequence>
<dbReference type="FunFam" id="3.30.70.270:FF:000001">
    <property type="entry name" value="Diguanylate cyclase domain protein"/>
    <property type="match status" value="1"/>
</dbReference>
<comment type="catalytic activity">
    <reaction evidence="4">
        <text>3',3'-c-di-GMP + H2O = 5'-phosphoguanylyl(3'-&gt;5')guanosine + H(+)</text>
        <dbReference type="Rhea" id="RHEA:24902"/>
        <dbReference type="ChEBI" id="CHEBI:15377"/>
        <dbReference type="ChEBI" id="CHEBI:15378"/>
        <dbReference type="ChEBI" id="CHEBI:58754"/>
        <dbReference type="ChEBI" id="CHEBI:58805"/>
        <dbReference type="EC" id="3.1.4.52"/>
    </reaction>
    <physiologicalReaction direction="left-to-right" evidence="4">
        <dbReference type="Rhea" id="RHEA:24903"/>
    </physiologicalReaction>
</comment>
<evidence type="ECO:0000256" key="1">
    <source>
        <dbReference type="ARBA" id="ARBA00001946"/>
    </source>
</evidence>
<dbReference type="FunFam" id="3.20.20.450:FF:000001">
    <property type="entry name" value="Cyclic di-GMP phosphodiesterase yahA"/>
    <property type="match status" value="1"/>
</dbReference>
<dbReference type="CDD" id="cd01948">
    <property type="entry name" value="EAL"/>
    <property type="match status" value="1"/>
</dbReference>
<name>A0AAN1WKJ4_9GAMM</name>
<keyword evidence="3" id="KW-0973">c-di-GMP</keyword>
<dbReference type="KEGG" id="marq:MARGE09_P3478"/>
<evidence type="ECO:0000256" key="3">
    <source>
        <dbReference type="ARBA" id="ARBA00022636"/>
    </source>
</evidence>
<dbReference type="Gene3D" id="3.20.20.450">
    <property type="entry name" value="EAL domain"/>
    <property type="match status" value="1"/>
</dbReference>
<dbReference type="CDD" id="cd01949">
    <property type="entry name" value="GGDEF"/>
    <property type="match status" value="1"/>
</dbReference>
<dbReference type="AlphaFoldDB" id="A0AAN1WKJ4"/>
<dbReference type="EC" id="3.1.4.52" evidence="2"/>
<dbReference type="InterPro" id="IPR000014">
    <property type="entry name" value="PAS"/>
</dbReference>
<reference evidence="7 8" key="1">
    <citation type="journal article" date="2022" name="IScience">
        <title>An ultrasensitive nanofiber-based assay for enzymatic hydrolysis and deep-sea microbial degradation of cellulose.</title>
        <authorList>
            <person name="Tsudome M."/>
            <person name="Tachioka M."/>
            <person name="Miyazaki M."/>
            <person name="Uchimura K."/>
            <person name="Tsuda M."/>
            <person name="Takaki Y."/>
            <person name="Deguchi S."/>
        </authorList>
    </citation>
    <scope>NUCLEOTIDE SEQUENCE [LARGE SCALE GENOMIC DNA]</scope>
    <source>
        <strain evidence="7 8">GE09</strain>
    </source>
</reference>
<comment type="cofactor">
    <cofactor evidence="1">
        <name>Mg(2+)</name>
        <dbReference type="ChEBI" id="CHEBI:18420"/>
    </cofactor>
</comment>
<dbReference type="SUPFAM" id="SSF55785">
    <property type="entry name" value="PYP-like sensor domain (PAS domain)"/>
    <property type="match status" value="1"/>
</dbReference>
<keyword evidence="8" id="KW-1185">Reference proteome</keyword>
<evidence type="ECO:0000259" key="6">
    <source>
        <dbReference type="PROSITE" id="PS50887"/>
    </source>
</evidence>
<dbReference type="InterPro" id="IPR052155">
    <property type="entry name" value="Biofilm_reg_signaling"/>
</dbReference>
<dbReference type="InterPro" id="IPR035919">
    <property type="entry name" value="EAL_sf"/>
</dbReference>
<dbReference type="GO" id="GO:0071732">
    <property type="term" value="P:cellular response to nitric oxide"/>
    <property type="evidence" value="ECO:0007669"/>
    <property type="project" value="UniProtKB-ARBA"/>
</dbReference>
<evidence type="ECO:0000313" key="7">
    <source>
        <dbReference type="EMBL" id="BCD99277.1"/>
    </source>
</evidence>
<dbReference type="Pfam" id="PF00990">
    <property type="entry name" value="GGDEF"/>
    <property type="match status" value="1"/>
</dbReference>
<dbReference type="InterPro" id="IPR001633">
    <property type="entry name" value="EAL_dom"/>
</dbReference>
<dbReference type="EMBL" id="AP023086">
    <property type="protein sequence ID" value="BCD99277.1"/>
    <property type="molecule type" value="Genomic_DNA"/>
</dbReference>
<dbReference type="InterPro" id="IPR035965">
    <property type="entry name" value="PAS-like_dom_sf"/>
</dbReference>
<dbReference type="PROSITE" id="PS50887">
    <property type="entry name" value="GGDEF"/>
    <property type="match status" value="1"/>
</dbReference>
<dbReference type="Gene3D" id="3.30.70.270">
    <property type="match status" value="1"/>
</dbReference>
<evidence type="ECO:0000259" key="5">
    <source>
        <dbReference type="PROSITE" id="PS50883"/>
    </source>
</evidence>
<evidence type="ECO:0000313" key="8">
    <source>
        <dbReference type="Proteomes" id="UP001320119"/>
    </source>
</evidence>
<dbReference type="Gene3D" id="3.30.450.20">
    <property type="entry name" value="PAS domain"/>
    <property type="match status" value="1"/>
</dbReference>
<dbReference type="SMART" id="SM00267">
    <property type="entry name" value="GGDEF"/>
    <property type="match status" value="1"/>
</dbReference>
<dbReference type="PANTHER" id="PTHR44757:SF2">
    <property type="entry name" value="BIOFILM ARCHITECTURE MAINTENANCE PROTEIN MBAA"/>
    <property type="match status" value="1"/>
</dbReference>
<protein>
    <recommendedName>
        <fullName evidence="2">cyclic-guanylate-specific phosphodiesterase</fullName>
        <ecNumber evidence="2">3.1.4.52</ecNumber>
    </recommendedName>
</protein>
<dbReference type="PANTHER" id="PTHR44757">
    <property type="entry name" value="DIGUANYLATE CYCLASE DGCP"/>
    <property type="match status" value="1"/>
</dbReference>
<dbReference type="Pfam" id="PF00563">
    <property type="entry name" value="EAL"/>
    <property type="match status" value="1"/>
</dbReference>
<dbReference type="GO" id="GO:0071111">
    <property type="term" value="F:cyclic-guanylate-specific phosphodiesterase activity"/>
    <property type="evidence" value="ECO:0007669"/>
    <property type="project" value="UniProtKB-EC"/>
</dbReference>
<proteinExistence type="predicted"/>
<dbReference type="SUPFAM" id="SSF141868">
    <property type="entry name" value="EAL domain-like"/>
    <property type="match status" value="1"/>
</dbReference>
<dbReference type="PROSITE" id="PS50883">
    <property type="entry name" value="EAL"/>
    <property type="match status" value="1"/>
</dbReference>
<feature type="domain" description="EAL" evidence="5">
    <location>
        <begin position="350"/>
        <end position="604"/>
    </location>
</feature>
<dbReference type="InterPro" id="IPR043128">
    <property type="entry name" value="Rev_trsase/Diguanyl_cyclase"/>
</dbReference>
<dbReference type="SMART" id="SM00052">
    <property type="entry name" value="EAL"/>
    <property type="match status" value="1"/>
</dbReference>
<dbReference type="RefSeq" id="WP_236984385.1">
    <property type="nucleotide sequence ID" value="NZ_AP023086.1"/>
</dbReference>
<evidence type="ECO:0000256" key="2">
    <source>
        <dbReference type="ARBA" id="ARBA00012282"/>
    </source>
</evidence>
<dbReference type="NCBIfam" id="TIGR00254">
    <property type="entry name" value="GGDEF"/>
    <property type="match status" value="1"/>
</dbReference>
<dbReference type="CDD" id="cd00130">
    <property type="entry name" value="PAS"/>
    <property type="match status" value="1"/>
</dbReference>
<dbReference type="Proteomes" id="UP001320119">
    <property type="component" value="Chromosome"/>
</dbReference>
<feature type="domain" description="GGDEF" evidence="6">
    <location>
        <begin position="208"/>
        <end position="341"/>
    </location>
</feature>
<organism evidence="7 8">
    <name type="scientific">Marinagarivorans cellulosilyticus</name>
    <dbReference type="NCBI Taxonomy" id="2721545"/>
    <lineage>
        <taxon>Bacteria</taxon>
        <taxon>Pseudomonadati</taxon>
        <taxon>Pseudomonadota</taxon>
        <taxon>Gammaproteobacteria</taxon>
        <taxon>Cellvibrionales</taxon>
        <taxon>Cellvibrionaceae</taxon>
        <taxon>Marinagarivorans</taxon>
    </lineage>
</organism>
<dbReference type="InterPro" id="IPR000160">
    <property type="entry name" value="GGDEF_dom"/>
</dbReference>
<gene>
    <name evidence="7" type="ORF">MARGE09_P3478</name>
</gene>
<evidence type="ECO:0000256" key="4">
    <source>
        <dbReference type="ARBA" id="ARBA00051114"/>
    </source>
</evidence>
<accession>A0AAN1WKJ4</accession>
<dbReference type="InterPro" id="IPR029787">
    <property type="entry name" value="Nucleotide_cyclase"/>
</dbReference>
<dbReference type="SUPFAM" id="SSF55073">
    <property type="entry name" value="Nucleotide cyclase"/>
    <property type="match status" value="1"/>
</dbReference>